<feature type="transmembrane region" description="Helical" evidence="8">
    <location>
        <begin position="197"/>
        <end position="216"/>
    </location>
</feature>
<feature type="transmembrane region" description="Helical" evidence="8">
    <location>
        <begin position="20"/>
        <end position="48"/>
    </location>
</feature>
<evidence type="ECO:0000256" key="6">
    <source>
        <dbReference type="ARBA" id="ARBA00022989"/>
    </source>
</evidence>
<evidence type="ECO:0000256" key="1">
    <source>
        <dbReference type="ARBA" id="ARBA00004651"/>
    </source>
</evidence>
<dbReference type="RefSeq" id="WP_043057273.1">
    <property type="nucleotide sequence ID" value="NZ_LXEY01000014.1"/>
</dbReference>
<evidence type="ECO:0000313" key="10">
    <source>
        <dbReference type="EMBL" id="OAV62065.1"/>
    </source>
</evidence>
<dbReference type="CDD" id="cd06261">
    <property type="entry name" value="TM_PBP2"/>
    <property type="match status" value="1"/>
</dbReference>
<dbReference type="GO" id="GO:0048473">
    <property type="term" value="P:D-methionine transmembrane transport"/>
    <property type="evidence" value="ECO:0007669"/>
    <property type="project" value="TreeGrafter"/>
</dbReference>
<dbReference type="FunFam" id="1.10.3720.10:FF:000002">
    <property type="entry name" value="D-methionine ABC transporter permease MetI"/>
    <property type="match status" value="1"/>
</dbReference>
<evidence type="ECO:0000256" key="3">
    <source>
        <dbReference type="ARBA" id="ARBA00022448"/>
    </source>
</evidence>
<keyword evidence="4" id="KW-1003">Cell membrane</keyword>
<proteinExistence type="inferred from homology"/>
<dbReference type="OrthoDB" id="9793490at2"/>
<comment type="caution">
    <text evidence="10">The sequence shown here is derived from an EMBL/GenBank/DDBJ whole genome shotgun (WGS) entry which is preliminary data.</text>
</comment>
<dbReference type="AlphaFoldDB" id="A0A1B7M0Y9"/>
<evidence type="ECO:0000256" key="7">
    <source>
        <dbReference type="ARBA" id="ARBA00023136"/>
    </source>
</evidence>
<organism evidence="10 11">
    <name type="scientific">Enteractinococcus helveticum</name>
    <dbReference type="NCBI Taxonomy" id="1837282"/>
    <lineage>
        <taxon>Bacteria</taxon>
        <taxon>Bacillati</taxon>
        <taxon>Actinomycetota</taxon>
        <taxon>Actinomycetes</taxon>
        <taxon>Micrococcales</taxon>
        <taxon>Micrococcaceae</taxon>
    </lineage>
</organism>
<keyword evidence="6 8" id="KW-1133">Transmembrane helix</keyword>
<dbReference type="PANTHER" id="PTHR30450:SF1">
    <property type="entry name" value="D-METHIONINE TRANSPORT SYSTEM PERMEASE PROTEIN METI-RELATED"/>
    <property type="match status" value="1"/>
</dbReference>
<evidence type="ECO:0000259" key="9">
    <source>
        <dbReference type="PROSITE" id="PS50928"/>
    </source>
</evidence>
<dbReference type="NCBIfam" id="NF008049">
    <property type="entry name" value="PRK10782.1"/>
    <property type="match status" value="1"/>
</dbReference>
<feature type="domain" description="ABC transmembrane type-1" evidence="9">
    <location>
        <begin position="21"/>
        <end position="213"/>
    </location>
</feature>
<dbReference type="InterPro" id="IPR051322">
    <property type="entry name" value="AA_ABC_Transporter_Permease"/>
</dbReference>
<dbReference type="EMBL" id="LXEY01000014">
    <property type="protein sequence ID" value="OAV62065.1"/>
    <property type="molecule type" value="Genomic_DNA"/>
</dbReference>
<name>A0A1B7M0Y9_9MICC</name>
<keyword evidence="5 8" id="KW-0812">Transmembrane</keyword>
<evidence type="ECO:0000256" key="4">
    <source>
        <dbReference type="ARBA" id="ARBA00022475"/>
    </source>
</evidence>
<dbReference type="GO" id="GO:0005886">
    <property type="term" value="C:plasma membrane"/>
    <property type="evidence" value="ECO:0007669"/>
    <property type="project" value="UniProtKB-SubCell"/>
</dbReference>
<dbReference type="InterPro" id="IPR035906">
    <property type="entry name" value="MetI-like_sf"/>
</dbReference>
<dbReference type="InterPro" id="IPR000515">
    <property type="entry name" value="MetI-like"/>
</dbReference>
<evidence type="ECO:0000256" key="8">
    <source>
        <dbReference type="RuleBase" id="RU363032"/>
    </source>
</evidence>
<dbReference type="Pfam" id="PF00528">
    <property type="entry name" value="BPD_transp_1"/>
    <property type="match status" value="1"/>
</dbReference>
<accession>A0A1B7M0Y9</accession>
<dbReference type="PROSITE" id="PS50928">
    <property type="entry name" value="ABC_TM1"/>
    <property type="match status" value="1"/>
</dbReference>
<reference evidence="10 11" key="1">
    <citation type="submission" date="2016-04" db="EMBL/GenBank/DDBJ databases">
        <title>First whole genome shotgun sequence of the bacterium Enteractinococcus sp. strain UASWS1574.</title>
        <authorList>
            <person name="Crovadore J."/>
            <person name="Chablais R."/>
            <person name="Lefort F."/>
        </authorList>
    </citation>
    <scope>NUCLEOTIDE SEQUENCE [LARGE SCALE GENOMIC DNA]</scope>
    <source>
        <strain evidence="10 11">UASWS1574</strain>
    </source>
</reference>
<dbReference type="STRING" id="1837282.A6F49_07110"/>
<evidence type="ECO:0000313" key="11">
    <source>
        <dbReference type="Proteomes" id="UP000078292"/>
    </source>
</evidence>
<keyword evidence="11" id="KW-1185">Reference proteome</keyword>
<comment type="similarity">
    <text evidence="2">Belongs to the binding-protein-dependent transport system permease family. CysTW subfamily.</text>
</comment>
<evidence type="ECO:0000256" key="5">
    <source>
        <dbReference type="ARBA" id="ARBA00022692"/>
    </source>
</evidence>
<dbReference type="PANTHER" id="PTHR30450">
    <property type="entry name" value="ABC TRANSPORTER PERMEASE"/>
    <property type="match status" value="1"/>
</dbReference>
<feature type="transmembrane region" description="Helical" evidence="8">
    <location>
        <begin position="90"/>
        <end position="113"/>
    </location>
</feature>
<evidence type="ECO:0000256" key="2">
    <source>
        <dbReference type="ARBA" id="ARBA00007069"/>
    </source>
</evidence>
<keyword evidence="3 8" id="KW-0813">Transport</keyword>
<dbReference type="Gene3D" id="1.10.3720.10">
    <property type="entry name" value="MetI-like"/>
    <property type="match status" value="1"/>
</dbReference>
<dbReference type="SUPFAM" id="SSF161098">
    <property type="entry name" value="MetI-like"/>
    <property type="match status" value="1"/>
</dbReference>
<gene>
    <name evidence="10" type="ORF">A6F49_07110</name>
</gene>
<feature type="transmembrane region" description="Helical" evidence="8">
    <location>
        <begin position="60"/>
        <end position="84"/>
    </location>
</feature>
<sequence length="226" mass="24027">MNWFEELLNNRALQTALPEAIWETIVMVAIAGVATVIIGGVIGIILHLTRPGGLAPMRVLYIILSSIIVNITRSIPYAILMVALIPFTQWLIGTSIGPIAATVSLTIATAPFFARLVETALREVPSGTVDAAQVMGMSNGQIVSKVFLPEALPGLISAITNTTVVLIGYSAMAGLIGGGGLGRLAYNYGYQRFDSQVMIVTIVVMVIGVQLIQWIGDKIVAAVDHR</sequence>
<protein>
    <submittedName>
        <fullName evidence="10">Metal ABC transporter permease</fullName>
    </submittedName>
</protein>
<dbReference type="Proteomes" id="UP000078292">
    <property type="component" value="Unassembled WGS sequence"/>
</dbReference>
<feature type="transmembrane region" description="Helical" evidence="8">
    <location>
        <begin position="155"/>
        <end position="177"/>
    </location>
</feature>
<comment type="subcellular location">
    <subcellularLocation>
        <location evidence="1 8">Cell membrane</location>
        <topology evidence="1 8">Multi-pass membrane protein</topology>
    </subcellularLocation>
</comment>
<keyword evidence="7 8" id="KW-0472">Membrane</keyword>